<comment type="caution">
    <text evidence="2">The sequence shown here is derived from an EMBL/GenBank/DDBJ whole genome shotgun (WGS) entry which is preliminary data.</text>
</comment>
<keyword evidence="1" id="KW-0472">Membrane</keyword>
<protein>
    <submittedName>
        <fullName evidence="2">Palmitoyltransferase</fullName>
    </submittedName>
</protein>
<organism evidence="2 3">
    <name type="scientific">Frankliniella fusca</name>
    <dbReference type="NCBI Taxonomy" id="407009"/>
    <lineage>
        <taxon>Eukaryota</taxon>
        <taxon>Metazoa</taxon>
        <taxon>Ecdysozoa</taxon>
        <taxon>Arthropoda</taxon>
        <taxon>Hexapoda</taxon>
        <taxon>Insecta</taxon>
        <taxon>Pterygota</taxon>
        <taxon>Neoptera</taxon>
        <taxon>Paraneoptera</taxon>
        <taxon>Thysanoptera</taxon>
        <taxon>Terebrantia</taxon>
        <taxon>Thripoidea</taxon>
        <taxon>Thripidae</taxon>
        <taxon>Frankliniella</taxon>
    </lineage>
</organism>
<name>A0AAE1L4G1_9NEOP</name>
<keyword evidence="3" id="KW-1185">Reference proteome</keyword>
<proteinExistence type="predicted"/>
<evidence type="ECO:0000313" key="2">
    <source>
        <dbReference type="EMBL" id="KAK3907086.1"/>
    </source>
</evidence>
<keyword evidence="1" id="KW-0812">Transmembrane</keyword>
<reference evidence="2" key="1">
    <citation type="submission" date="2021-07" db="EMBL/GenBank/DDBJ databases">
        <authorList>
            <person name="Catto M.A."/>
            <person name="Jacobson A."/>
            <person name="Kennedy G."/>
            <person name="Labadie P."/>
            <person name="Hunt B.G."/>
            <person name="Srinivasan R."/>
        </authorList>
    </citation>
    <scope>NUCLEOTIDE SEQUENCE</scope>
    <source>
        <strain evidence="2">PL_HMW_Pooled</strain>
        <tissue evidence="2">Head</tissue>
    </source>
</reference>
<dbReference type="Proteomes" id="UP001219518">
    <property type="component" value="Unassembled WGS sequence"/>
</dbReference>
<evidence type="ECO:0000256" key="1">
    <source>
        <dbReference type="SAM" id="Phobius"/>
    </source>
</evidence>
<reference evidence="2" key="2">
    <citation type="journal article" date="2023" name="BMC Genomics">
        <title>Pest status, molecular evolution, and epigenetic factors derived from the genome assembly of Frankliniella fusca, a thysanopteran phytovirus vector.</title>
        <authorList>
            <person name="Catto M.A."/>
            <person name="Labadie P.E."/>
            <person name="Jacobson A.L."/>
            <person name="Kennedy G.G."/>
            <person name="Srinivasan R."/>
            <person name="Hunt B.G."/>
        </authorList>
    </citation>
    <scope>NUCLEOTIDE SEQUENCE</scope>
    <source>
        <strain evidence="2">PL_HMW_Pooled</strain>
    </source>
</reference>
<keyword evidence="1" id="KW-1133">Transmembrane helix</keyword>
<sequence>MVFEKECQHCSIKNGHRVYCVKTVYNCQSPAGHFQATCLSPLKFSFFFFFYNSSTLSFSLFLLISPSAVYSLFCLFLSKSSLYLSIIAFGMSTILHTTPPTISCTPPYTCR</sequence>
<evidence type="ECO:0000313" key="3">
    <source>
        <dbReference type="Proteomes" id="UP001219518"/>
    </source>
</evidence>
<dbReference type="EMBL" id="JAHWGI010000001">
    <property type="protein sequence ID" value="KAK3907086.1"/>
    <property type="molecule type" value="Genomic_DNA"/>
</dbReference>
<feature type="transmembrane region" description="Helical" evidence="1">
    <location>
        <begin position="56"/>
        <end position="77"/>
    </location>
</feature>
<accession>A0AAE1L4G1</accession>
<dbReference type="AlphaFoldDB" id="A0AAE1L4G1"/>
<gene>
    <name evidence="2" type="ORF">KUF71_000006</name>
</gene>